<accession>A0A081G318</accession>
<sequence>MKGAIFAQKTLSFKSNCPDLSQIHAYTAKFSAGLRYPIMLSASKAAKMADSNDAYGATRAP</sequence>
<dbReference type="AlphaFoldDB" id="A0A081G318"/>
<dbReference type="STRING" id="1232683.ADIMK_0875"/>
<comment type="caution">
    <text evidence="1">The sequence shown here is derived from an EMBL/GenBank/DDBJ whole genome shotgun (WGS) entry which is preliminary data.</text>
</comment>
<evidence type="ECO:0000313" key="1">
    <source>
        <dbReference type="EMBL" id="KEA65173.1"/>
    </source>
</evidence>
<reference evidence="1 2" key="1">
    <citation type="submission" date="2014-04" db="EMBL/GenBank/DDBJ databases">
        <title>Marinobacterium kochiensis sp. nov., isolated from sediment sample collected from Kochi backwaters in Kerala, India.</title>
        <authorList>
            <person name="Singh A."/>
            <person name="Pinnaka A.K."/>
        </authorList>
    </citation>
    <scope>NUCLEOTIDE SEQUENCE [LARGE SCALE GENOMIC DNA]</scope>
    <source>
        <strain evidence="1 2">AK27</strain>
    </source>
</reference>
<protein>
    <submittedName>
        <fullName evidence="1">Uncharacterized protein</fullName>
    </submittedName>
</protein>
<keyword evidence="2" id="KW-1185">Reference proteome</keyword>
<proteinExistence type="predicted"/>
<dbReference type="Proteomes" id="UP000028252">
    <property type="component" value="Unassembled WGS sequence"/>
</dbReference>
<organism evidence="1 2">
    <name type="scientific">Marinobacterium lacunae</name>
    <dbReference type="NCBI Taxonomy" id="1232683"/>
    <lineage>
        <taxon>Bacteria</taxon>
        <taxon>Pseudomonadati</taxon>
        <taxon>Pseudomonadota</taxon>
        <taxon>Gammaproteobacteria</taxon>
        <taxon>Oceanospirillales</taxon>
        <taxon>Oceanospirillaceae</taxon>
        <taxon>Marinobacterium</taxon>
    </lineage>
</organism>
<evidence type="ECO:0000313" key="2">
    <source>
        <dbReference type="Proteomes" id="UP000028252"/>
    </source>
</evidence>
<dbReference type="PATRIC" id="fig|1232683.4.peg.867"/>
<name>A0A081G318_9GAMM</name>
<dbReference type="EMBL" id="JMQN01000013">
    <property type="protein sequence ID" value="KEA65173.1"/>
    <property type="molecule type" value="Genomic_DNA"/>
</dbReference>
<gene>
    <name evidence="1" type="ORF">ADIMK_0875</name>
</gene>